<dbReference type="GO" id="GO:0016272">
    <property type="term" value="C:prefoldin complex"/>
    <property type="evidence" value="ECO:0007669"/>
    <property type="project" value="InterPro"/>
</dbReference>
<dbReference type="OrthoDB" id="10267474at2759"/>
<dbReference type="Pfam" id="PF02996">
    <property type="entry name" value="Prefoldin"/>
    <property type="match status" value="1"/>
</dbReference>
<dbReference type="Proteomes" id="UP000623129">
    <property type="component" value="Unassembled WGS sequence"/>
</dbReference>
<dbReference type="AlphaFoldDB" id="A0A833V7U1"/>
<evidence type="ECO:0000256" key="1">
    <source>
        <dbReference type="ARBA" id="ARBA00010048"/>
    </source>
</evidence>
<comment type="caution">
    <text evidence="2">The sequence shown here is derived from an EMBL/GenBank/DDBJ whole genome shotgun (WGS) entry which is preliminary data.</text>
</comment>
<dbReference type="InterPro" id="IPR011599">
    <property type="entry name" value="PFD_alpha_archaea"/>
</dbReference>
<dbReference type="PANTHER" id="PTHR12674:SF2">
    <property type="entry name" value="PREFOLDIN SUBUNIT 5"/>
    <property type="match status" value="1"/>
</dbReference>
<dbReference type="CDD" id="cd23157">
    <property type="entry name" value="Prefoldin_5"/>
    <property type="match status" value="1"/>
</dbReference>
<dbReference type="GO" id="GO:0005737">
    <property type="term" value="C:cytoplasm"/>
    <property type="evidence" value="ECO:0007669"/>
    <property type="project" value="TreeGrafter"/>
</dbReference>
<comment type="similarity">
    <text evidence="1">Belongs to the prefoldin subunit alpha family.</text>
</comment>
<sequence length="150" mass="16652">MASGPIRLSEMMNMSIDQLRSIKEQTDLEVNLLQDSLTKIRTAASRLEVANAALQDLSLRPQGKKILVPLTASLYVPGYLDDADNVLVDVGTGYFVEKTMAEGNDYCERKTSLLKSNFDELLEMANKKKSIADELGRILKAKLRQMSPST</sequence>
<gene>
    <name evidence="2" type="ORF">FCM35_KLT06563</name>
</gene>
<organism evidence="2 3">
    <name type="scientific">Carex littledalei</name>
    <dbReference type="NCBI Taxonomy" id="544730"/>
    <lineage>
        <taxon>Eukaryota</taxon>
        <taxon>Viridiplantae</taxon>
        <taxon>Streptophyta</taxon>
        <taxon>Embryophyta</taxon>
        <taxon>Tracheophyta</taxon>
        <taxon>Spermatophyta</taxon>
        <taxon>Magnoliopsida</taxon>
        <taxon>Liliopsida</taxon>
        <taxon>Poales</taxon>
        <taxon>Cyperaceae</taxon>
        <taxon>Cyperoideae</taxon>
        <taxon>Cariceae</taxon>
        <taxon>Carex</taxon>
        <taxon>Carex subgen. Euthyceras</taxon>
    </lineage>
</organism>
<name>A0A833V7U1_9POAL</name>
<evidence type="ECO:0000313" key="2">
    <source>
        <dbReference type="EMBL" id="KAF3327957.1"/>
    </source>
</evidence>
<protein>
    <submittedName>
        <fullName evidence="2">Putative prefoldin subunit 5</fullName>
    </submittedName>
</protein>
<dbReference type="GO" id="GO:0006457">
    <property type="term" value="P:protein folding"/>
    <property type="evidence" value="ECO:0007669"/>
    <property type="project" value="InterPro"/>
</dbReference>
<accession>A0A833V7U1</accession>
<dbReference type="EMBL" id="SWLB01000016">
    <property type="protein sequence ID" value="KAF3327957.1"/>
    <property type="molecule type" value="Genomic_DNA"/>
</dbReference>
<dbReference type="GO" id="GO:0009409">
    <property type="term" value="P:response to cold"/>
    <property type="evidence" value="ECO:0007669"/>
    <property type="project" value="UniProtKB-ARBA"/>
</dbReference>
<dbReference type="GO" id="GO:1990113">
    <property type="term" value="P:RNA polymerase I assembly"/>
    <property type="evidence" value="ECO:0007669"/>
    <property type="project" value="TreeGrafter"/>
</dbReference>
<keyword evidence="3" id="KW-1185">Reference proteome</keyword>
<dbReference type="NCBIfam" id="TIGR00293">
    <property type="entry name" value="prefoldin subunit alpha"/>
    <property type="match status" value="1"/>
</dbReference>
<dbReference type="InterPro" id="IPR004127">
    <property type="entry name" value="Prefoldin_subunit_alpha"/>
</dbReference>
<dbReference type="Gene3D" id="1.10.287.370">
    <property type="match status" value="1"/>
</dbReference>
<dbReference type="SUPFAM" id="SSF46579">
    <property type="entry name" value="Prefoldin"/>
    <property type="match status" value="1"/>
</dbReference>
<dbReference type="GO" id="GO:0051082">
    <property type="term" value="F:unfolded protein binding"/>
    <property type="evidence" value="ECO:0007669"/>
    <property type="project" value="InterPro"/>
</dbReference>
<dbReference type="PANTHER" id="PTHR12674">
    <property type="entry name" value="PREFOLDIN SUBUNIT 5"/>
    <property type="match status" value="1"/>
</dbReference>
<dbReference type="GO" id="GO:1990114">
    <property type="term" value="P:RNA polymerase II core complex assembly"/>
    <property type="evidence" value="ECO:0007669"/>
    <property type="project" value="TreeGrafter"/>
</dbReference>
<reference evidence="2" key="1">
    <citation type="submission" date="2020-01" db="EMBL/GenBank/DDBJ databases">
        <title>Genome sequence of Kobresia littledalei, the first chromosome-level genome in the family Cyperaceae.</title>
        <authorList>
            <person name="Qu G."/>
        </authorList>
    </citation>
    <scope>NUCLEOTIDE SEQUENCE</scope>
    <source>
        <strain evidence="2">C.B.Clarke</strain>
        <tissue evidence="2">Leaf</tissue>
    </source>
</reference>
<dbReference type="InterPro" id="IPR009053">
    <property type="entry name" value="Prefoldin"/>
</dbReference>
<proteinExistence type="inferred from homology"/>
<dbReference type="GO" id="GO:1990115">
    <property type="term" value="P:RNA polymerase III assembly"/>
    <property type="evidence" value="ECO:0007669"/>
    <property type="project" value="TreeGrafter"/>
</dbReference>
<evidence type="ECO:0000313" key="3">
    <source>
        <dbReference type="Proteomes" id="UP000623129"/>
    </source>
</evidence>